<feature type="transmembrane region" description="Helical" evidence="3">
    <location>
        <begin position="128"/>
        <end position="145"/>
    </location>
</feature>
<dbReference type="GO" id="GO:0030435">
    <property type="term" value="P:sporulation resulting in formation of a cellular spore"/>
    <property type="evidence" value="ECO:0007669"/>
    <property type="project" value="UniProtKB-KW"/>
</dbReference>
<organism evidence="4 5">
    <name type="scientific">Tepidibacillus fermentans</name>
    <dbReference type="NCBI Taxonomy" id="1281767"/>
    <lineage>
        <taxon>Bacteria</taxon>
        <taxon>Bacillati</taxon>
        <taxon>Bacillota</taxon>
        <taxon>Bacilli</taxon>
        <taxon>Bacillales</taxon>
        <taxon>Bacillaceae</taxon>
        <taxon>Tepidibacillus</taxon>
    </lineage>
</organism>
<dbReference type="NCBIfam" id="TIGR02854">
    <property type="entry name" value="spore_II_GA"/>
    <property type="match status" value="1"/>
</dbReference>
<dbReference type="Pfam" id="PF03419">
    <property type="entry name" value="Peptidase_U4"/>
    <property type="match status" value="1"/>
</dbReference>
<keyword evidence="1" id="KW-0378">Hydrolase</keyword>
<evidence type="ECO:0000313" key="5">
    <source>
        <dbReference type="Proteomes" id="UP000295788"/>
    </source>
</evidence>
<comment type="caution">
    <text evidence="4">The sequence shown here is derived from an EMBL/GenBank/DDBJ whole genome shotgun (WGS) entry which is preliminary data.</text>
</comment>
<keyword evidence="3" id="KW-0812">Transmembrane</keyword>
<keyword evidence="1" id="KW-0645">Protease</keyword>
<feature type="transmembrane region" description="Helical" evidence="3">
    <location>
        <begin position="6"/>
        <end position="27"/>
    </location>
</feature>
<comment type="function">
    <text evidence="1">Probable aspartic protease that is responsible for the proteolytic cleavage of the RNA polymerase sigma E factor (SigE/spoIIGB) to yield the active peptide in the mother cell during sporulation. Responds to a signal from the forespore that is triggered by the extracellular signal protein SpoIIR.</text>
</comment>
<reference evidence="4 5" key="1">
    <citation type="submission" date="2019-03" db="EMBL/GenBank/DDBJ databases">
        <title>Genomic Encyclopedia of Type Strains, Phase IV (KMG-IV): sequencing the most valuable type-strain genomes for metagenomic binning, comparative biology and taxonomic classification.</title>
        <authorList>
            <person name="Goeker M."/>
        </authorList>
    </citation>
    <scope>NUCLEOTIDE SEQUENCE [LARGE SCALE GENOMIC DNA]</scope>
    <source>
        <strain evidence="4 5">DSM 23802</strain>
    </source>
</reference>
<feature type="transmembrane region" description="Helical" evidence="3">
    <location>
        <begin position="57"/>
        <end position="76"/>
    </location>
</feature>
<dbReference type="GO" id="GO:0030436">
    <property type="term" value="P:asexual sporulation"/>
    <property type="evidence" value="ECO:0007669"/>
    <property type="project" value="InterPro"/>
</dbReference>
<comment type="subunit">
    <text evidence="1">Self-associates. Interacts with SigE. Interacts with SpoIIR.</text>
</comment>
<keyword evidence="3" id="KW-1133">Transmembrane helix</keyword>
<proteinExistence type="inferred from homology"/>
<comment type="similarity">
    <text evidence="1">Belongs to the peptidase U4 family.</text>
</comment>
<sequence length="303" mass="35288">MVFYADLIFLFNLVIDYLILWTTGKFLHLKVKKLHLFLSAGIGAFYTFVFLMPALTIFHLLLTKIIVSILMVWISFRFIHLVHFIRAIATFYFVSFVFGGGVFGLQYLLQIDHEIINGIYVTHSSGSYIYFLFLVISPLMVWIFSKKTYHSIERKTSIQQDLVDLELTILDQFFHCKGLVDTGNQLYDPITRKPVLVIEAKDLTFLPDILYQTFVSREFELEKFEQIVDQIDPIWLSRIHLIPFRSVAKEMQFLLALRPDKVVIHNREKLVETNTVLIGLDFGLLSIDRSYQAIIHPELLIAS</sequence>
<dbReference type="GO" id="GO:0004190">
    <property type="term" value="F:aspartic-type endopeptidase activity"/>
    <property type="evidence" value="ECO:0007669"/>
    <property type="project" value="UniProtKB-KW"/>
</dbReference>
<dbReference type="EC" id="3.4.23.-" evidence="1"/>
<dbReference type="GO" id="GO:0006508">
    <property type="term" value="P:proteolysis"/>
    <property type="evidence" value="ECO:0007669"/>
    <property type="project" value="UniProtKB-KW"/>
</dbReference>
<evidence type="ECO:0000256" key="2">
    <source>
        <dbReference type="PIRSR" id="PIRSR018571-1"/>
    </source>
</evidence>
<dbReference type="OrthoDB" id="2690199at2"/>
<dbReference type="Proteomes" id="UP000295788">
    <property type="component" value="Unassembled WGS sequence"/>
</dbReference>
<keyword evidence="1 3" id="KW-0472">Membrane</keyword>
<keyword evidence="1" id="KW-1003">Cell membrane</keyword>
<feature type="transmembrane region" description="Helical" evidence="3">
    <location>
        <begin position="88"/>
        <end position="108"/>
    </location>
</feature>
<feature type="transmembrane region" description="Helical" evidence="3">
    <location>
        <begin position="34"/>
        <end position="51"/>
    </location>
</feature>
<dbReference type="AlphaFoldDB" id="A0A4R3KKS1"/>
<keyword evidence="1" id="KW-0064">Aspartyl protease</keyword>
<keyword evidence="1" id="KW-0749">Sporulation</keyword>
<name>A0A4R3KKS1_9BACI</name>
<protein>
    <recommendedName>
        <fullName evidence="1">Sporulation sigma-E factor-processing peptidase</fullName>
        <ecNumber evidence="1">3.4.23.-</ecNumber>
    </recommendedName>
    <alternativeName>
        <fullName evidence="1">Membrane-associated aspartic protease</fullName>
    </alternativeName>
    <alternativeName>
        <fullName evidence="1">Stage II sporulation protein GA</fullName>
    </alternativeName>
</protein>
<keyword evidence="5" id="KW-1185">Reference proteome</keyword>
<dbReference type="RefSeq" id="WP_132766644.1">
    <property type="nucleotide sequence ID" value="NZ_SMAB01000001.1"/>
</dbReference>
<gene>
    <name evidence="4" type="ORF">EDD72_10168</name>
</gene>
<evidence type="ECO:0000256" key="1">
    <source>
        <dbReference type="PIRNR" id="PIRNR018571"/>
    </source>
</evidence>
<comment type="subcellular location">
    <subcellularLocation>
        <location evidence="1">Cell membrane</location>
    </subcellularLocation>
</comment>
<dbReference type="InterPro" id="IPR005081">
    <property type="entry name" value="SpoIIGA"/>
</dbReference>
<feature type="active site" evidence="2">
    <location>
        <position position="181"/>
    </location>
</feature>
<accession>A0A4R3KKS1</accession>
<dbReference type="PIRSF" id="PIRSF018571">
    <property type="entry name" value="SpoIIGA"/>
    <property type="match status" value="1"/>
</dbReference>
<evidence type="ECO:0000313" key="4">
    <source>
        <dbReference type="EMBL" id="TCS84404.1"/>
    </source>
</evidence>
<evidence type="ECO:0000256" key="3">
    <source>
        <dbReference type="SAM" id="Phobius"/>
    </source>
</evidence>
<dbReference type="GO" id="GO:0005886">
    <property type="term" value="C:plasma membrane"/>
    <property type="evidence" value="ECO:0007669"/>
    <property type="project" value="UniProtKB-SubCell"/>
</dbReference>
<dbReference type="EMBL" id="SMAB01000001">
    <property type="protein sequence ID" value="TCS84404.1"/>
    <property type="molecule type" value="Genomic_DNA"/>
</dbReference>